<gene>
    <name evidence="1" type="ORF">RHMOL_Rhmol08G0084900</name>
</gene>
<dbReference type="EMBL" id="CM046395">
    <property type="protein sequence ID" value="KAI8541731.1"/>
    <property type="molecule type" value="Genomic_DNA"/>
</dbReference>
<comment type="caution">
    <text evidence="1">The sequence shown here is derived from an EMBL/GenBank/DDBJ whole genome shotgun (WGS) entry which is preliminary data.</text>
</comment>
<name>A0ACC0MMC8_RHOML</name>
<sequence>MQPQFSPRDGNLSSPGRVSSSSASSSTSSFDPFLDVDDDENDILDTSTPKYGQDSPISPISVVKSAAEWSMISASPMAGPHSPHTPEWSMHGASPKQSPPIQTMGWPGPNYDPSRIPSSIFASKPANPMDWSVASNDSLFSIHMGNNSFKSGELTTVMEVAGENHGRSDSMREDSPGKQMEDEKTKEVVTTEKTEDLSKESVARMERVGFSFFSAKLSGEILPVDGARTCASTPRLSYGSGNSSRSFAFPVFTREGGGSGSVRVTPDISQSKLPETPQSQPQALAATPKPAETRCLGKFDQPSVDSFSLLLRILILMEFIADEINGGARIGGTSVICDHPQAARTCQTVLMVIFFHSFLVFGCLALLHIVILFTWISLEPLIFVDMEIIKKMLAVFSPVDNLSHKRRPKQVSDSKLVLKMGSEAFGGLVLAAKAARLAALPFLENSDDTTWSERICILS</sequence>
<proteinExistence type="predicted"/>
<protein>
    <submittedName>
        <fullName evidence="1">Uncharacterized protein</fullName>
    </submittedName>
</protein>
<accession>A0ACC0MMC8</accession>
<evidence type="ECO:0000313" key="1">
    <source>
        <dbReference type="EMBL" id="KAI8541731.1"/>
    </source>
</evidence>
<evidence type="ECO:0000313" key="2">
    <source>
        <dbReference type="Proteomes" id="UP001062846"/>
    </source>
</evidence>
<organism evidence="1 2">
    <name type="scientific">Rhododendron molle</name>
    <name type="common">Chinese azalea</name>
    <name type="synonym">Azalea mollis</name>
    <dbReference type="NCBI Taxonomy" id="49168"/>
    <lineage>
        <taxon>Eukaryota</taxon>
        <taxon>Viridiplantae</taxon>
        <taxon>Streptophyta</taxon>
        <taxon>Embryophyta</taxon>
        <taxon>Tracheophyta</taxon>
        <taxon>Spermatophyta</taxon>
        <taxon>Magnoliopsida</taxon>
        <taxon>eudicotyledons</taxon>
        <taxon>Gunneridae</taxon>
        <taxon>Pentapetalae</taxon>
        <taxon>asterids</taxon>
        <taxon>Ericales</taxon>
        <taxon>Ericaceae</taxon>
        <taxon>Ericoideae</taxon>
        <taxon>Rhodoreae</taxon>
        <taxon>Rhododendron</taxon>
    </lineage>
</organism>
<dbReference type="Proteomes" id="UP001062846">
    <property type="component" value="Chromosome 8"/>
</dbReference>
<reference evidence="1" key="1">
    <citation type="submission" date="2022-02" db="EMBL/GenBank/DDBJ databases">
        <title>Plant Genome Project.</title>
        <authorList>
            <person name="Zhang R.-G."/>
        </authorList>
    </citation>
    <scope>NUCLEOTIDE SEQUENCE</scope>
    <source>
        <strain evidence="1">AT1</strain>
    </source>
</reference>
<keyword evidence="2" id="KW-1185">Reference proteome</keyword>